<feature type="active site" description="Proton acceptor" evidence="6">
    <location>
        <position position="534"/>
    </location>
</feature>
<sequence>MDPSQVEVLHTQNALHKLTVSDLREFIRLKAIQAPSNAKKVELIASVSEFLASEESIETLAQESNTVAVAEEEVPAKDTRTASKNRAGSQVDDTEGSVAAVGRKSRKRGAGAAKDREASGVVLAGEDAQDAVSPQRRSTRSRKDSLSRPAEEPPALSKANEVGEENGRPKRARRQSTGSPETAKKPPPLKRKPKTGVLSLTQAQSTVEVTEVQSDVVDGALVEKKRTKKTTVARGFGLKGDVGKVEISQSEESWSHLVHKKAEPDWIAYNPGLMRPPPPKGPFKKVVGWNVAGLRAVLKLERRWFDEIAEKERPDVICLQETKIQEKDIASVEEGLLPGYHKFWATSSAKLGYSGVALFSKEEPLSVRYGLGIPSLDAEGRLITAEFADFFVVSAYVPNSGDGLKRLEERTQVWDPALAQHLKGLEASKPVVLTGDLNVAHQEIDICNPDGNKRSAGFTVEERESFERLIMANGFVDTFRRQHPKAVGYTYWGYRFNSRASNRGWRLDYFVVSEKLAPLVHDSYTLPNVLGSDHCPVGLIVKT</sequence>
<evidence type="ECO:0000256" key="4">
    <source>
        <dbReference type="ARBA" id="ARBA00022801"/>
    </source>
</evidence>
<evidence type="ECO:0000256" key="6">
    <source>
        <dbReference type="PIRSR" id="PIRSR604808-1"/>
    </source>
</evidence>
<dbReference type="GO" id="GO:0005634">
    <property type="term" value="C:nucleus"/>
    <property type="evidence" value="ECO:0000318"/>
    <property type="project" value="GO_Central"/>
</dbReference>
<dbReference type="InterPro" id="IPR004808">
    <property type="entry name" value="AP_endonuc_1"/>
</dbReference>
<feature type="binding site" evidence="7">
    <location>
        <position position="290"/>
    </location>
    <ligand>
        <name>Mg(2+)</name>
        <dbReference type="ChEBI" id="CHEBI:18420"/>
        <label>1</label>
    </ligand>
</feature>
<dbReference type="GO" id="GO:0003677">
    <property type="term" value="F:DNA binding"/>
    <property type="evidence" value="ECO:0007669"/>
    <property type="project" value="UniProtKB-KW"/>
</dbReference>
<dbReference type="PROSITE" id="PS51435">
    <property type="entry name" value="AP_NUCLEASE_F1_4"/>
    <property type="match status" value="1"/>
</dbReference>
<dbReference type="PANTHER" id="PTHR22748">
    <property type="entry name" value="AP ENDONUCLEASE"/>
    <property type="match status" value="1"/>
</dbReference>
<proteinExistence type="inferred from homology"/>
<gene>
    <name evidence="12" type="ORF">KFL_000980240</name>
</gene>
<dbReference type="PROSITE" id="PS00726">
    <property type="entry name" value="AP_NUCLEASE_F1_1"/>
    <property type="match status" value="1"/>
</dbReference>
<feature type="active site" evidence="6">
    <location>
        <position position="396"/>
    </location>
</feature>
<comment type="cofactor">
    <cofactor evidence="1">
        <name>Mn(2+)</name>
        <dbReference type="ChEBI" id="CHEBI:29035"/>
    </cofactor>
</comment>
<feature type="binding site" evidence="7">
    <location>
        <position position="321"/>
    </location>
    <ligand>
        <name>Mg(2+)</name>
        <dbReference type="ChEBI" id="CHEBI:18420"/>
        <label>1</label>
    </ligand>
</feature>
<evidence type="ECO:0000256" key="10">
    <source>
        <dbReference type="SAM" id="MobiDB-lite"/>
    </source>
</evidence>
<dbReference type="InterPro" id="IPR005135">
    <property type="entry name" value="Endo/exonuclease/phosphatase"/>
</dbReference>
<feature type="region of interest" description="Disordered" evidence="10">
    <location>
        <begin position="63"/>
        <end position="196"/>
    </location>
</feature>
<keyword evidence="9" id="KW-0234">DNA repair</keyword>
<dbReference type="SUPFAM" id="SSF56219">
    <property type="entry name" value="DNase I-like"/>
    <property type="match status" value="1"/>
</dbReference>
<reference evidence="12 13" key="1">
    <citation type="journal article" date="2014" name="Nat. Commun.">
        <title>Klebsormidium flaccidum genome reveals primary factors for plant terrestrial adaptation.</title>
        <authorList>
            <person name="Hori K."/>
            <person name="Maruyama F."/>
            <person name="Fujisawa T."/>
            <person name="Togashi T."/>
            <person name="Yamamoto N."/>
            <person name="Seo M."/>
            <person name="Sato S."/>
            <person name="Yamada T."/>
            <person name="Mori H."/>
            <person name="Tajima N."/>
            <person name="Moriyama T."/>
            <person name="Ikeuchi M."/>
            <person name="Watanabe M."/>
            <person name="Wada H."/>
            <person name="Kobayashi K."/>
            <person name="Saito M."/>
            <person name="Masuda T."/>
            <person name="Sasaki-Sekimoto Y."/>
            <person name="Mashiguchi K."/>
            <person name="Awai K."/>
            <person name="Shimojima M."/>
            <person name="Masuda S."/>
            <person name="Iwai M."/>
            <person name="Nobusawa T."/>
            <person name="Narise T."/>
            <person name="Kondo S."/>
            <person name="Saito H."/>
            <person name="Sato R."/>
            <person name="Murakawa M."/>
            <person name="Ihara Y."/>
            <person name="Oshima-Yamada Y."/>
            <person name="Ohtaka K."/>
            <person name="Satoh M."/>
            <person name="Sonobe K."/>
            <person name="Ishii M."/>
            <person name="Ohtani R."/>
            <person name="Kanamori-Sato M."/>
            <person name="Honoki R."/>
            <person name="Miyazaki D."/>
            <person name="Mochizuki H."/>
            <person name="Umetsu J."/>
            <person name="Higashi K."/>
            <person name="Shibata D."/>
            <person name="Kamiya Y."/>
            <person name="Sato N."/>
            <person name="Nakamura Y."/>
            <person name="Tabata S."/>
            <person name="Ida S."/>
            <person name="Kurokawa K."/>
            <person name="Ohta H."/>
        </authorList>
    </citation>
    <scope>NUCLEOTIDE SEQUENCE [LARGE SCALE GENOMIC DNA]</scope>
    <source>
        <strain evidence="12 13">NIES-2285</strain>
    </source>
</reference>
<dbReference type="InterPro" id="IPR020848">
    <property type="entry name" value="AP_endonuclease_F1_CS"/>
</dbReference>
<dbReference type="Pfam" id="PF03372">
    <property type="entry name" value="Exo_endo_phos"/>
    <property type="match status" value="1"/>
</dbReference>
<evidence type="ECO:0000259" key="11">
    <source>
        <dbReference type="Pfam" id="PF03372"/>
    </source>
</evidence>
<dbReference type="NCBIfam" id="TIGR00633">
    <property type="entry name" value="xth"/>
    <property type="match status" value="1"/>
</dbReference>
<protein>
    <recommendedName>
        <fullName evidence="9">DNA-(apurinic or apyrimidinic site) endonuclease</fullName>
        <ecNumber evidence="9">3.1.-.-</ecNumber>
    </recommendedName>
</protein>
<dbReference type="Proteomes" id="UP000054558">
    <property type="component" value="Unassembled WGS sequence"/>
</dbReference>
<dbReference type="PANTHER" id="PTHR22748:SF6">
    <property type="entry name" value="DNA-(APURINIC OR APYRIMIDINIC SITE) ENDONUCLEASE"/>
    <property type="match status" value="1"/>
</dbReference>
<feature type="active site" description="Proton donor/acceptor" evidence="6">
    <location>
        <position position="436"/>
    </location>
</feature>
<accession>A0A0U9HJD9</accession>
<dbReference type="EMBL" id="DF237047">
    <property type="protein sequence ID" value="GAQ82037.1"/>
    <property type="molecule type" value="Genomic_DNA"/>
</dbReference>
<evidence type="ECO:0000256" key="9">
    <source>
        <dbReference type="RuleBase" id="RU362131"/>
    </source>
</evidence>
<dbReference type="CDD" id="cd09087">
    <property type="entry name" value="Ape1-like_AP-endo"/>
    <property type="match status" value="1"/>
</dbReference>
<dbReference type="GO" id="GO:0006284">
    <property type="term" value="P:base-excision repair"/>
    <property type="evidence" value="ECO:0000318"/>
    <property type="project" value="GO_Central"/>
</dbReference>
<keyword evidence="4" id="KW-0378">Hydrolase</keyword>
<keyword evidence="5 7" id="KW-0460">Magnesium</keyword>
<dbReference type="NCBIfam" id="TIGR00195">
    <property type="entry name" value="exoDNase_III"/>
    <property type="match status" value="1"/>
</dbReference>
<name>A0A0U9HJD9_KLENI</name>
<organism evidence="12 13">
    <name type="scientific">Klebsormidium nitens</name>
    <name type="common">Green alga</name>
    <name type="synonym">Ulothrix nitens</name>
    <dbReference type="NCBI Taxonomy" id="105231"/>
    <lineage>
        <taxon>Eukaryota</taxon>
        <taxon>Viridiplantae</taxon>
        <taxon>Streptophyta</taxon>
        <taxon>Klebsormidiophyceae</taxon>
        <taxon>Klebsormidiales</taxon>
        <taxon>Klebsormidiaceae</taxon>
        <taxon>Klebsormidium</taxon>
    </lineage>
</organism>
<feature type="compositionally biased region" description="Basic and acidic residues" evidence="10">
    <location>
        <begin position="141"/>
        <end position="151"/>
    </location>
</feature>
<feature type="binding site" evidence="7">
    <location>
        <position position="438"/>
    </location>
    <ligand>
        <name>Mg(2+)</name>
        <dbReference type="ChEBI" id="CHEBI:18420"/>
        <label>1</label>
    </ligand>
</feature>
<dbReference type="GO" id="GO:0008081">
    <property type="term" value="F:phosphoric diester hydrolase activity"/>
    <property type="evidence" value="ECO:0000318"/>
    <property type="project" value="GO_Central"/>
</dbReference>
<evidence type="ECO:0000256" key="2">
    <source>
        <dbReference type="ARBA" id="ARBA00007092"/>
    </source>
</evidence>
<feature type="domain" description="Endonuclease/exonuclease/phosphatase" evidence="11">
    <location>
        <begin position="289"/>
        <end position="534"/>
    </location>
</feature>
<keyword evidence="13" id="KW-1185">Reference proteome</keyword>
<dbReference type="FunFam" id="3.60.10.10:FF:000041">
    <property type="entry name" value="DNA-(apurinic or apyrimidinic site) lyase"/>
    <property type="match status" value="1"/>
</dbReference>
<dbReference type="STRING" id="105231.A0A0U9HJD9"/>
<evidence type="ECO:0000256" key="7">
    <source>
        <dbReference type="PIRSR" id="PIRSR604808-2"/>
    </source>
</evidence>
<keyword evidence="9" id="KW-0227">DNA damage</keyword>
<feature type="binding site" evidence="7">
    <location>
        <position position="533"/>
    </location>
    <ligand>
        <name>Mg(2+)</name>
        <dbReference type="ChEBI" id="CHEBI:18420"/>
        <label>1</label>
    </ligand>
</feature>
<feature type="binding site" evidence="7">
    <location>
        <position position="534"/>
    </location>
    <ligand>
        <name>Mg(2+)</name>
        <dbReference type="ChEBI" id="CHEBI:18420"/>
        <label>1</label>
    </ligand>
</feature>
<evidence type="ECO:0000313" key="12">
    <source>
        <dbReference type="EMBL" id="GAQ82037.1"/>
    </source>
</evidence>
<keyword evidence="7" id="KW-0464">Manganese</keyword>
<feature type="site" description="Transition state stabilizer" evidence="8">
    <location>
        <position position="438"/>
    </location>
</feature>
<dbReference type="InterPro" id="IPR020847">
    <property type="entry name" value="AP_endonuclease_F1_BS"/>
</dbReference>
<dbReference type="GO" id="GO:0046872">
    <property type="term" value="F:metal ion binding"/>
    <property type="evidence" value="ECO:0007669"/>
    <property type="project" value="UniProtKB-KW"/>
</dbReference>
<dbReference type="GO" id="GO:0008311">
    <property type="term" value="F:double-stranded DNA 3'-5' DNA exonuclease activity"/>
    <property type="evidence" value="ECO:0000318"/>
    <property type="project" value="GO_Central"/>
</dbReference>
<dbReference type="InterPro" id="IPR036691">
    <property type="entry name" value="Endo/exonu/phosph_ase_sf"/>
</dbReference>
<evidence type="ECO:0000256" key="1">
    <source>
        <dbReference type="ARBA" id="ARBA00001936"/>
    </source>
</evidence>
<feature type="site" description="Interaction with DNA substrate" evidence="8">
    <location>
        <position position="534"/>
    </location>
</feature>
<dbReference type="GO" id="GO:0003906">
    <property type="term" value="F:DNA-(apurinic or apyrimidinic site) endonuclease activity"/>
    <property type="evidence" value="ECO:0000318"/>
    <property type="project" value="GO_Central"/>
</dbReference>
<evidence type="ECO:0000256" key="8">
    <source>
        <dbReference type="PIRSR" id="PIRSR604808-3"/>
    </source>
</evidence>
<dbReference type="OrthoDB" id="498125at2759"/>
<dbReference type="Gene3D" id="3.60.10.10">
    <property type="entry name" value="Endonuclease/exonuclease/phosphatase"/>
    <property type="match status" value="1"/>
</dbReference>
<dbReference type="EC" id="3.1.-.-" evidence="9"/>
<comment type="similarity">
    <text evidence="2 9">Belongs to the DNA repair enzymes AP/ExoA family.</text>
</comment>
<evidence type="ECO:0000256" key="3">
    <source>
        <dbReference type="ARBA" id="ARBA00022723"/>
    </source>
</evidence>
<comment type="cofactor">
    <cofactor evidence="7 9">
        <name>Mg(2+)</name>
        <dbReference type="ChEBI" id="CHEBI:18420"/>
    </cofactor>
    <cofactor evidence="7 9">
        <name>Mn(2+)</name>
        <dbReference type="ChEBI" id="CHEBI:29035"/>
    </cofactor>
    <text evidence="7 9">Probably binds two magnesium or manganese ions per subunit.</text>
</comment>
<dbReference type="AlphaFoldDB" id="A0A0U9HJD9"/>
<keyword evidence="3 7" id="KW-0479">Metal-binding</keyword>
<feature type="binding site" evidence="7">
    <location>
        <position position="436"/>
    </location>
    <ligand>
        <name>Mg(2+)</name>
        <dbReference type="ChEBI" id="CHEBI:18420"/>
        <label>1</label>
    </ligand>
</feature>
<feature type="site" description="Important for catalytic activity" evidence="8">
    <location>
        <position position="508"/>
    </location>
</feature>
<evidence type="ECO:0000256" key="5">
    <source>
        <dbReference type="ARBA" id="ARBA00022842"/>
    </source>
</evidence>
<evidence type="ECO:0000313" key="13">
    <source>
        <dbReference type="Proteomes" id="UP000054558"/>
    </source>
</evidence>
<keyword evidence="12" id="KW-0238">DNA-binding</keyword>
<dbReference type="PROSITE" id="PS00728">
    <property type="entry name" value="AP_NUCLEASE_F1_3"/>
    <property type="match status" value="1"/>
</dbReference>